<dbReference type="CDD" id="cd05233">
    <property type="entry name" value="SDR_c"/>
    <property type="match status" value="1"/>
</dbReference>
<name>A0A852R695_9ACTN</name>
<proteinExistence type="inferred from homology"/>
<dbReference type="EMBL" id="JACCBF010000001">
    <property type="protein sequence ID" value="NYD29111.1"/>
    <property type="molecule type" value="Genomic_DNA"/>
</dbReference>
<dbReference type="GO" id="GO:0016616">
    <property type="term" value="F:oxidoreductase activity, acting on the CH-OH group of donors, NAD or NADP as acceptor"/>
    <property type="evidence" value="ECO:0007669"/>
    <property type="project" value="TreeGrafter"/>
</dbReference>
<dbReference type="SUPFAM" id="SSF51735">
    <property type="entry name" value="NAD(P)-binding Rossmann-fold domains"/>
    <property type="match status" value="1"/>
</dbReference>
<evidence type="ECO:0000313" key="5">
    <source>
        <dbReference type="Proteomes" id="UP000582231"/>
    </source>
</evidence>
<dbReference type="AlphaFoldDB" id="A0A852R695"/>
<evidence type="ECO:0000256" key="2">
    <source>
        <dbReference type="ARBA" id="ARBA00023002"/>
    </source>
</evidence>
<dbReference type="PRINTS" id="PR00080">
    <property type="entry name" value="SDRFAMILY"/>
</dbReference>
<dbReference type="FunFam" id="3.40.50.720:FF:000084">
    <property type="entry name" value="Short-chain dehydrogenase reductase"/>
    <property type="match status" value="1"/>
</dbReference>
<dbReference type="InterPro" id="IPR002347">
    <property type="entry name" value="SDR_fam"/>
</dbReference>
<dbReference type="InterPro" id="IPR036291">
    <property type="entry name" value="NAD(P)-bd_dom_sf"/>
</dbReference>
<evidence type="ECO:0000256" key="3">
    <source>
        <dbReference type="RuleBase" id="RU000363"/>
    </source>
</evidence>
<evidence type="ECO:0000256" key="1">
    <source>
        <dbReference type="ARBA" id="ARBA00006484"/>
    </source>
</evidence>
<evidence type="ECO:0000313" key="4">
    <source>
        <dbReference type="EMBL" id="NYD29111.1"/>
    </source>
</evidence>
<organism evidence="4 5">
    <name type="scientific">Nocardioides kongjuensis</name>
    <dbReference type="NCBI Taxonomy" id="349522"/>
    <lineage>
        <taxon>Bacteria</taxon>
        <taxon>Bacillati</taxon>
        <taxon>Actinomycetota</taxon>
        <taxon>Actinomycetes</taxon>
        <taxon>Propionibacteriales</taxon>
        <taxon>Nocardioidaceae</taxon>
        <taxon>Nocardioides</taxon>
    </lineage>
</organism>
<keyword evidence="2" id="KW-0560">Oxidoreductase</keyword>
<reference evidence="4 5" key="1">
    <citation type="submission" date="2020-07" db="EMBL/GenBank/DDBJ databases">
        <title>Sequencing the genomes of 1000 actinobacteria strains.</title>
        <authorList>
            <person name="Klenk H.-P."/>
        </authorList>
    </citation>
    <scope>NUCLEOTIDE SEQUENCE [LARGE SCALE GENOMIC DNA]</scope>
    <source>
        <strain evidence="4 5">DSM 19082</strain>
    </source>
</reference>
<dbReference type="PRINTS" id="PR00081">
    <property type="entry name" value="GDHRDH"/>
</dbReference>
<gene>
    <name evidence="4" type="ORF">BJ958_000657</name>
</gene>
<protein>
    <submittedName>
        <fullName evidence="4">NAD(P)-dependent dehydrogenase (Short-subunit alcohol dehydrogenase family)</fullName>
    </submittedName>
</protein>
<dbReference type="RefSeq" id="WP_179725512.1">
    <property type="nucleotide sequence ID" value="NZ_BAABEF010000001.1"/>
</dbReference>
<sequence length="232" mass="24006">MSGRDARVAVVTGAASGIGAAVCRALEETGWTVCGMDMRRADHLEHTVVCDVSDPHAVKAGLARVQAEVGPIGALVTAAGHYELVPFSEIGEDRWARMMRVHIGGLLNPVREVLPGMIERGEGAIVAISSELGIGGTESEAHYSAAKGAILGFVRSLGAEVAGHGVRINAVAPGPTDTPLLPAPQRTPEYLASLPARALGQPEDIAQAVQFLVDEGGFCFGEVISPNMGAVI</sequence>
<dbReference type="InterPro" id="IPR020904">
    <property type="entry name" value="Sc_DH/Rdtase_CS"/>
</dbReference>
<keyword evidence="5" id="KW-1185">Reference proteome</keyword>
<comment type="caution">
    <text evidence="4">The sequence shown here is derived from an EMBL/GenBank/DDBJ whole genome shotgun (WGS) entry which is preliminary data.</text>
</comment>
<dbReference type="PANTHER" id="PTHR42760:SF133">
    <property type="entry name" value="3-OXOACYL-[ACYL-CARRIER-PROTEIN] REDUCTASE"/>
    <property type="match status" value="1"/>
</dbReference>
<dbReference type="Pfam" id="PF00106">
    <property type="entry name" value="adh_short"/>
    <property type="match status" value="1"/>
</dbReference>
<dbReference type="Proteomes" id="UP000582231">
    <property type="component" value="Unassembled WGS sequence"/>
</dbReference>
<dbReference type="PANTHER" id="PTHR42760">
    <property type="entry name" value="SHORT-CHAIN DEHYDROGENASES/REDUCTASES FAMILY MEMBER"/>
    <property type="match status" value="1"/>
</dbReference>
<accession>A0A852R695</accession>
<dbReference type="PROSITE" id="PS00061">
    <property type="entry name" value="ADH_SHORT"/>
    <property type="match status" value="1"/>
</dbReference>
<dbReference type="Gene3D" id="3.40.50.720">
    <property type="entry name" value="NAD(P)-binding Rossmann-like Domain"/>
    <property type="match status" value="1"/>
</dbReference>
<comment type="similarity">
    <text evidence="1 3">Belongs to the short-chain dehydrogenases/reductases (SDR) family.</text>
</comment>